<sequence length="353" mass="39351">MIELNTLDGCNDKSWSTKTDYTKEDRHIVHQALRKLLISAPVIRTQLLDTLEHSLSTRTMHRRPTSTWLRVHLPPSSSRPRAEEADTRRRGRNILGIRMLVAALQRSAVFGEGYLDECGCEVNSGTTVDEVFGQRCAVASALTSHQGDPGSLPDFRMWESCWTIPLAGGFSRGTTVSPALAFQIRSILGSHFMSCSRITGTFWSRLESPSLGGCRHSSGNNREPWGVVVRLFPHTLSPRRSGLNYWRGRPRIFARGIRAGRYRWLAAFIGDLPFPRPLHSCAAPFSPHFTLISSQDLDVKSRQNLSTPLQSKNNEISSFSPSLSFAVVKCESAHNAYGEIFTTSRPADVMIIP</sequence>
<keyword evidence="2" id="KW-1185">Reference proteome</keyword>
<name>A0ABQ9HA63_9NEOP</name>
<evidence type="ECO:0000313" key="1">
    <source>
        <dbReference type="EMBL" id="KAJ8881202.1"/>
    </source>
</evidence>
<organism evidence="1 2">
    <name type="scientific">Dryococelus australis</name>
    <dbReference type="NCBI Taxonomy" id="614101"/>
    <lineage>
        <taxon>Eukaryota</taxon>
        <taxon>Metazoa</taxon>
        <taxon>Ecdysozoa</taxon>
        <taxon>Arthropoda</taxon>
        <taxon>Hexapoda</taxon>
        <taxon>Insecta</taxon>
        <taxon>Pterygota</taxon>
        <taxon>Neoptera</taxon>
        <taxon>Polyneoptera</taxon>
        <taxon>Phasmatodea</taxon>
        <taxon>Verophasmatodea</taxon>
        <taxon>Anareolatae</taxon>
        <taxon>Phasmatidae</taxon>
        <taxon>Eurycanthinae</taxon>
        <taxon>Dryococelus</taxon>
    </lineage>
</organism>
<dbReference type="EMBL" id="JARBHB010000006">
    <property type="protein sequence ID" value="KAJ8881202.1"/>
    <property type="molecule type" value="Genomic_DNA"/>
</dbReference>
<comment type="caution">
    <text evidence="1">The sequence shown here is derived from an EMBL/GenBank/DDBJ whole genome shotgun (WGS) entry which is preliminary data.</text>
</comment>
<protein>
    <submittedName>
        <fullName evidence="1">Uncharacterized protein</fullName>
    </submittedName>
</protein>
<proteinExistence type="predicted"/>
<gene>
    <name evidence="1" type="ORF">PR048_017675</name>
</gene>
<reference evidence="1 2" key="1">
    <citation type="submission" date="2023-02" db="EMBL/GenBank/DDBJ databases">
        <title>LHISI_Scaffold_Assembly.</title>
        <authorList>
            <person name="Stuart O.P."/>
            <person name="Cleave R."/>
            <person name="Magrath M.J.L."/>
            <person name="Mikheyev A.S."/>
        </authorList>
    </citation>
    <scope>NUCLEOTIDE SEQUENCE [LARGE SCALE GENOMIC DNA]</scope>
    <source>
        <strain evidence="1">Daus_M_001</strain>
        <tissue evidence="1">Leg muscle</tissue>
    </source>
</reference>
<dbReference type="Proteomes" id="UP001159363">
    <property type="component" value="Chromosome 5"/>
</dbReference>
<evidence type="ECO:0000313" key="2">
    <source>
        <dbReference type="Proteomes" id="UP001159363"/>
    </source>
</evidence>
<accession>A0ABQ9HA63</accession>